<gene>
    <name evidence="1" type="ORF">SAMN06297397_2153</name>
</gene>
<evidence type="ECO:0000313" key="1">
    <source>
        <dbReference type="EMBL" id="SMC71759.1"/>
    </source>
</evidence>
<dbReference type="Proteomes" id="UP000192328">
    <property type="component" value="Unassembled WGS sequence"/>
</dbReference>
<accession>A0AC61PMZ8</accession>
<reference evidence="1" key="1">
    <citation type="submission" date="2017-04" db="EMBL/GenBank/DDBJ databases">
        <authorList>
            <person name="Varghese N."/>
            <person name="Submissions S."/>
        </authorList>
    </citation>
    <scope>NUCLEOTIDE SEQUENCE</scope>
    <source>
        <strain evidence="1">WTE2008</strain>
    </source>
</reference>
<sequence length="465" mass="52070">MKQHAGKNIRELKVAYIGGGSRGWAWGFMKDLALDGEICGTVRLYDIDREAADRNRIIGEKISAHPDAVSRWAYTVSDSLQEALTGADFVVISILPGTFDEMESDVHLPERLGVWQPVGDTVGAGGFMRSMRTIPMFVTIGEAIRDYAPEAWVINYTNPMSLCVRTLYEVFPSIRAFGCCHEVFGTQKLLCSMLKTGEGIDRVKRQDLYTTVTGINHFTWLTSASWKGTDLYPLYARFAEKYAESGYSEGGDDNWMNSHFSCAQRVKFDLFRRYGVIAAAGDRHLAEFVAPWYTRDPETVREWKFSLTPVSWRKQDLKEKLQMSDDLVSGKKEITLNGSGEEGHLLLKALLGLGDMVSNVNIPNRGQIPNLPLGAVVETNALFGLNRIDPVYAGPVPASILPLITRHVLNQENTLTAALRCDRKLGLTTFLNDPQLAAVTPKDGEKLFNDMLENQRTFLPEKWFE</sequence>
<name>A0AC61PMZ8_9FIRM</name>
<keyword evidence="2" id="KW-1185">Reference proteome</keyword>
<organism evidence="1 2">
    <name type="scientific">Aristaeella lactis</name>
    <dbReference type="NCBI Taxonomy" id="3046383"/>
    <lineage>
        <taxon>Bacteria</taxon>
        <taxon>Bacillati</taxon>
        <taxon>Bacillota</taxon>
        <taxon>Clostridia</taxon>
        <taxon>Eubacteriales</taxon>
        <taxon>Aristaeellaceae</taxon>
        <taxon>Aristaeella</taxon>
    </lineage>
</organism>
<evidence type="ECO:0000313" key="2">
    <source>
        <dbReference type="Proteomes" id="UP000192328"/>
    </source>
</evidence>
<proteinExistence type="predicted"/>
<comment type="caution">
    <text evidence="1">The sequence shown here is derived from an EMBL/GenBank/DDBJ whole genome shotgun (WGS) entry which is preliminary data.</text>
</comment>
<protein>
    <submittedName>
        <fullName evidence="1">Alpha-galactosidase</fullName>
    </submittedName>
</protein>
<dbReference type="EMBL" id="FWXZ01000004">
    <property type="protein sequence ID" value="SMC71759.1"/>
    <property type="molecule type" value="Genomic_DNA"/>
</dbReference>